<keyword evidence="4 10" id="KW-0833">Ubl conjugation pathway</keyword>
<reference evidence="13 14" key="1">
    <citation type="submission" date="2017-05" db="EMBL/GenBank/DDBJ databases">
        <title>Draft genome sequence of Elsinoe australis.</title>
        <authorList>
            <person name="Cheng Q."/>
        </authorList>
    </citation>
    <scope>NUCLEOTIDE SEQUENCE [LARGE SCALE GENOMIC DNA]</scope>
    <source>
        <strain evidence="13 14">NL1</strain>
    </source>
</reference>
<sequence length="551" mass="61394">METITLAPSSATQQSPKITKKPSLGDIRLGSSEKKVYGCDHVKDLLENARPEATKQYTRLVQAINKDNNLSVRLPKISSGTAPYSLRPTWLCLQCPNVATSESRDAHDKAHKFCAESTSGYIYCRACSDIIHDPHFDEIRLLRGRKRSHSTFRSDVDTKILAANSSPVPCRAVGLRGLYNMGQTCFMSVVLQSLIHNPFIRAYYLSESHRSTECERDCCTSCALDDIFSEFHSQEKAEGYGLVAMLQSSWRGGGSLAGYQQQDAHEYLQFILNSLHSANLETDEKEEKAEDCPCIIHRTFCGVLQSTVTCSKCKNVTTAKDPFMDLSLDVKIPGAAKAKKENKISMTTGKDKKDKDKNSAADKDKEDKPAMTLLECFDRFTSAESLPATDYTCRKCDAQQAATKRLSLARMPPVLPVHLKRFSHSKNSGQGIKLDTKVRFPMTIDLGPYVTGARGAKKKGEVNGKIKEEEGKEKETKEEDGGGGKGNRPIYELSSVIVHKGKMDSGHYISFSRVYDEWFMFDDSKVVLVEESDVLASEAYMLFYVVRDIDV</sequence>
<evidence type="ECO:0000256" key="10">
    <source>
        <dbReference type="RuleBase" id="RU366025"/>
    </source>
</evidence>
<keyword evidence="8" id="KW-0804">Transcription</keyword>
<evidence type="ECO:0000256" key="5">
    <source>
        <dbReference type="ARBA" id="ARBA00022801"/>
    </source>
</evidence>
<evidence type="ECO:0000313" key="14">
    <source>
        <dbReference type="Proteomes" id="UP000243723"/>
    </source>
</evidence>
<feature type="compositionally biased region" description="Basic and acidic residues" evidence="11">
    <location>
        <begin position="461"/>
        <end position="482"/>
    </location>
</feature>
<evidence type="ECO:0000256" key="4">
    <source>
        <dbReference type="ARBA" id="ARBA00022786"/>
    </source>
</evidence>
<dbReference type="EC" id="3.4.19.12" evidence="10"/>
<comment type="catalytic activity">
    <reaction evidence="1 10">
        <text>Thiol-dependent hydrolysis of ester, thioester, amide, peptide and isopeptide bonds formed by the C-terminal Gly of ubiquitin (a 76-residue protein attached to proteins as an intracellular targeting signal).</text>
        <dbReference type="EC" id="3.4.19.12"/>
    </reaction>
</comment>
<comment type="subcellular location">
    <subcellularLocation>
        <location evidence="2">Nucleus</location>
    </subcellularLocation>
</comment>
<organism evidence="13 14">
    <name type="scientific">Elsinoe australis</name>
    <dbReference type="NCBI Taxonomy" id="40998"/>
    <lineage>
        <taxon>Eukaryota</taxon>
        <taxon>Fungi</taxon>
        <taxon>Dikarya</taxon>
        <taxon>Ascomycota</taxon>
        <taxon>Pezizomycotina</taxon>
        <taxon>Dothideomycetes</taxon>
        <taxon>Dothideomycetidae</taxon>
        <taxon>Myriangiales</taxon>
        <taxon>Elsinoaceae</taxon>
        <taxon>Elsinoe</taxon>
    </lineage>
</organism>
<evidence type="ECO:0000256" key="3">
    <source>
        <dbReference type="ARBA" id="ARBA00022670"/>
    </source>
</evidence>
<dbReference type="InterPro" id="IPR028889">
    <property type="entry name" value="USP"/>
</dbReference>
<gene>
    <name evidence="13" type="ORF">B9Z65_4043</name>
</gene>
<dbReference type="InterPro" id="IPR013083">
    <property type="entry name" value="Znf_RING/FYVE/PHD"/>
</dbReference>
<keyword evidence="5 10" id="KW-0378">Hydrolase</keyword>
<dbReference type="Gene3D" id="3.90.70.10">
    <property type="entry name" value="Cysteine proteinases"/>
    <property type="match status" value="1"/>
</dbReference>
<evidence type="ECO:0000256" key="6">
    <source>
        <dbReference type="ARBA" id="ARBA00022807"/>
    </source>
</evidence>
<dbReference type="GO" id="GO:0006508">
    <property type="term" value="P:proteolysis"/>
    <property type="evidence" value="ECO:0007669"/>
    <property type="project" value="UniProtKB-KW"/>
</dbReference>
<evidence type="ECO:0000256" key="9">
    <source>
        <dbReference type="ARBA" id="ARBA00023242"/>
    </source>
</evidence>
<evidence type="ECO:0000256" key="2">
    <source>
        <dbReference type="ARBA" id="ARBA00004123"/>
    </source>
</evidence>
<name>A0A2P7Z1P1_9PEZI</name>
<evidence type="ECO:0000256" key="11">
    <source>
        <dbReference type="SAM" id="MobiDB-lite"/>
    </source>
</evidence>
<dbReference type="EMBL" id="NHZQ01000335">
    <property type="protein sequence ID" value="PSK42129.1"/>
    <property type="molecule type" value="Genomic_DNA"/>
</dbReference>
<dbReference type="PROSITE" id="PS00973">
    <property type="entry name" value="USP_2"/>
    <property type="match status" value="1"/>
</dbReference>
<keyword evidence="3 10" id="KW-0645">Protease</keyword>
<dbReference type="PANTHER" id="PTHR21646">
    <property type="entry name" value="UBIQUITIN CARBOXYL-TERMINAL HYDROLASE"/>
    <property type="match status" value="1"/>
</dbReference>
<dbReference type="PROSITE" id="PS00972">
    <property type="entry name" value="USP_1"/>
    <property type="match status" value="1"/>
</dbReference>
<feature type="region of interest" description="Disordered" evidence="11">
    <location>
        <begin position="339"/>
        <end position="366"/>
    </location>
</feature>
<dbReference type="InterPro" id="IPR001394">
    <property type="entry name" value="Peptidase_C19_UCH"/>
</dbReference>
<evidence type="ECO:0000256" key="8">
    <source>
        <dbReference type="ARBA" id="ARBA00023163"/>
    </source>
</evidence>
<dbReference type="STRING" id="40998.A0A2P7Z1P1"/>
<dbReference type="PANTHER" id="PTHR21646:SF33">
    <property type="entry name" value="UBIQUITIN CARBOXYL-TERMINAL HYDROLASE 22"/>
    <property type="match status" value="1"/>
</dbReference>
<feature type="compositionally biased region" description="Polar residues" evidence="11">
    <location>
        <begin position="1"/>
        <end position="17"/>
    </location>
</feature>
<keyword evidence="6 10" id="KW-0788">Thiol protease</keyword>
<dbReference type="SUPFAM" id="SSF57850">
    <property type="entry name" value="RING/U-box"/>
    <property type="match status" value="1"/>
</dbReference>
<keyword evidence="9" id="KW-0539">Nucleus</keyword>
<dbReference type="InterPro" id="IPR038765">
    <property type="entry name" value="Papain-like_cys_pep_sf"/>
</dbReference>
<evidence type="ECO:0000259" key="12">
    <source>
        <dbReference type="PROSITE" id="PS50235"/>
    </source>
</evidence>
<evidence type="ECO:0000256" key="1">
    <source>
        <dbReference type="ARBA" id="ARBA00000707"/>
    </source>
</evidence>
<dbReference type="Pfam" id="PF00443">
    <property type="entry name" value="UCH"/>
    <property type="match status" value="1"/>
</dbReference>
<dbReference type="InterPro" id="IPR050185">
    <property type="entry name" value="Ub_carboxyl-term_hydrolase"/>
</dbReference>
<dbReference type="GO" id="GO:0016579">
    <property type="term" value="P:protein deubiquitination"/>
    <property type="evidence" value="ECO:0007669"/>
    <property type="project" value="InterPro"/>
</dbReference>
<dbReference type="GO" id="GO:0004843">
    <property type="term" value="F:cysteine-type deubiquitinase activity"/>
    <property type="evidence" value="ECO:0007669"/>
    <property type="project" value="UniProtKB-UniRule"/>
</dbReference>
<dbReference type="GO" id="GO:0005634">
    <property type="term" value="C:nucleus"/>
    <property type="evidence" value="ECO:0007669"/>
    <property type="project" value="UniProtKB-SubCell"/>
</dbReference>
<feature type="region of interest" description="Disordered" evidence="11">
    <location>
        <begin position="461"/>
        <end position="487"/>
    </location>
</feature>
<comment type="caution">
    <text evidence="13">The sequence shown here is derived from an EMBL/GenBank/DDBJ whole genome shotgun (WGS) entry which is preliminary data.</text>
</comment>
<proteinExistence type="inferred from homology"/>
<dbReference type="Gene3D" id="3.30.40.10">
    <property type="entry name" value="Zinc/RING finger domain, C3HC4 (zinc finger)"/>
    <property type="match status" value="1"/>
</dbReference>
<accession>A0A2P7Z1P1</accession>
<dbReference type="InterPro" id="IPR018200">
    <property type="entry name" value="USP_CS"/>
</dbReference>
<keyword evidence="7" id="KW-0805">Transcription regulation</keyword>
<feature type="region of interest" description="Disordered" evidence="11">
    <location>
        <begin position="1"/>
        <end position="23"/>
    </location>
</feature>
<evidence type="ECO:0000256" key="7">
    <source>
        <dbReference type="ARBA" id="ARBA00023015"/>
    </source>
</evidence>
<dbReference type="AlphaFoldDB" id="A0A2P7Z1P1"/>
<keyword evidence="14" id="KW-1185">Reference proteome</keyword>
<protein>
    <recommendedName>
        <fullName evidence="10">Ubiquitin carboxyl-terminal hydrolase</fullName>
        <ecNumber evidence="10">3.4.19.12</ecNumber>
    </recommendedName>
</protein>
<evidence type="ECO:0000313" key="13">
    <source>
        <dbReference type="EMBL" id="PSK42129.1"/>
    </source>
</evidence>
<dbReference type="SUPFAM" id="SSF54001">
    <property type="entry name" value="Cysteine proteinases"/>
    <property type="match status" value="1"/>
</dbReference>
<feature type="domain" description="USP" evidence="12">
    <location>
        <begin position="176"/>
        <end position="547"/>
    </location>
</feature>
<dbReference type="PROSITE" id="PS50235">
    <property type="entry name" value="USP_3"/>
    <property type="match status" value="1"/>
</dbReference>
<comment type="similarity">
    <text evidence="10">Belongs to the peptidase C19 family.</text>
</comment>
<dbReference type="OrthoDB" id="289038at2759"/>
<dbReference type="Proteomes" id="UP000243723">
    <property type="component" value="Unassembled WGS sequence"/>
</dbReference>